<proteinExistence type="inferred from homology"/>
<evidence type="ECO:0000256" key="2">
    <source>
        <dbReference type="ARBA" id="ARBA00022576"/>
    </source>
</evidence>
<evidence type="ECO:0000313" key="6">
    <source>
        <dbReference type="EMBL" id="SHK07066.1"/>
    </source>
</evidence>
<dbReference type="Gene3D" id="3.40.640.10">
    <property type="entry name" value="Type I PLP-dependent aspartate aminotransferase-like (Major domain)"/>
    <property type="match status" value="1"/>
</dbReference>
<dbReference type="InterPro" id="IPR050103">
    <property type="entry name" value="Class-III_PLP-dep_AT"/>
</dbReference>
<dbReference type="Proteomes" id="UP000185812">
    <property type="component" value="Unassembled WGS sequence"/>
</dbReference>
<dbReference type="Gene3D" id="3.90.1150.10">
    <property type="entry name" value="Aspartate Aminotransferase, domain 1"/>
    <property type="match status" value="1"/>
</dbReference>
<dbReference type="PROSITE" id="PS00600">
    <property type="entry name" value="AA_TRANSFER_CLASS_3"/>
    <property type="match status" value="1"/>
</dbReference>
<dbReference type="InterPro" id="IPR015421">
    <property type="entry name" value="PyrdxlP-dep_Trfase_major"/>
</dbReference>
<evidence type="ECO:0000256" key="1">
    <source>
        <dbReference type="ARBA" id="ARBA00001933"/>
    </source>
</evidence>
<gene>
    <name evidence="6" type="ORF">SAMN04488087_0176</name>
</gene>
<dbReference type="RefSeq" id="WP_072713997.1">
    <property type="nucleotide sequence ID" value="NZ_FRAU01000001.1"/>
</dbReference>
<dbReference type="PANTHER" id="PTHR11986:SF79">
    <property type="entry name" value="ACETYLORNITHINE AMINOTRANSFERASE, MITOCHONDRIAL"/>
    <property type="match status" value="1"/>
</dbReference>
<dbReference type="SUPFAM" id="SSF53383">
    <property type="entry name" value="PLP-dependent transferases"/>
    <property type="match status" value="1"/>
</dbReference>
<keyword evidence="3 6" id="KW-0808">Transferase</keyword>
<dbReference type="PIRSF" id="PIRSF000521">
    <property type="entry name" value="Transaminase_4ab_Lys_Orn"/>
    <property type="match status" value="1"/>
</dbReference>
<sequence length="397" mass="43030">MNTQEIIQLEETVQLPTYRKMPVALVRGEGCYVWDAEGRRYLDFYGGHCVTLLGHCPPRVVQALQDQASQLLFYSNVVYSPVRARAAALLAEMAPEGLRHVFFCNSGTEANETALKLARAWTGKPGLIALERSFHGRTLGSLAATEPLSYRKPYLSVLPPTHFVPMGNLEAIEHLLTRHHDIAAIILEPIQSMAGVYEAPVAYYQGLRALCDRYGVVLIFDEVQTGVGRTGTFSIAEQYGIRPDLITLAKSLGSGVPVGAVLVSDAIAATVKPGDQGTTFGGGMLAMAAVTATLETIRDEKLMARALAIFERIRQAVAAHVVAVRGRGCLIGLELDRPAAPVLAQLRAKGILAGSASHPNVIRLMPPLNTPEEAIDEFLEIFLQVLTRNNQPATRTV</sequence>
<dbReference type="InterPro" id="IPR015422">
    <property type="entry name" value="PyrdxlP-dep_Trfase_small"/>
</dbReference>
<dbReference type="EMBL" id="FRAU01000001">
    <property type="protein sequence ID" value="SHK07066.1"/>
    <property type="molecule type" value="Genomic_DNA"/>
</dbReference>
<dbReference type="GO" id="GO:0030170">
    <property type="term" value="F:pyridoxal phosphate binding"/>
    <property type="evidence" value="ECO:0007669"/>
    <property type="project" value="InterPro"/>
</dbReference>
<dbReference type="GO" id="GO:0042802">
    <property type="term" value="F:identical protein binding"/>
    <property type="evidence" value="ECO:0007669"/>
    <property type="project" value="TreeGrafter"/>
</dbReference>
<dbReference type="STRING" id="633813.SAMN04488087_0176"/>
<evidence type="ECO:0000256" key="4">
    <source>
        <dbReference type="ARBA" id="ARBA00022898"/>
    </source>
</evidence>
<reference evidence="7" key="1">
    <citation type="submission" date="2016-11" db="EMBL/GenBank/DDBJ databases">
        <authorList>
            <person name="Varghese N."/>
            <person name="Submissions S."/>
        </authorList>
    </citation>
    <scope>NUCLEOTIDE SEQUENCE [LARGE SCALE GENOMIC DNA]</scope>
    <source>
        <strain evidence="7">DSM 22212</strain>
    </source>
</reference>
<evidence type="ECO:0000256" key="3">
    <source>
        <dbReference type="ARBA" id="ARBA00022679"/>
    </source>
</evidence>
<dbReference type="InterPro" id="IPR015424">
    <property type="entry name" value="PyrdxlP-dep_Trfase"/>
</dbReference>
<name>A0A1M6PGI2_9BACT</name>
<accession>A0A1M6PGI2</accession>
<dbReference type="InterPro" id="IPR005814">
    <property type="entry name" value="Aminotrans_3"/>
</dbReference>
<dbReference type="InterPro" id="IPR049704">
    <property type="entry name" value="Aminotrans_3_PPA_site"/>
</dbReference>
<dbReference type="GO" id="GO:0008483">
    <property type="term" value="F:transaminase activity"/>
    <property type="evidence" value="ECO:0007669"/>
    <property type="project" value="UniProtKB-KW"/>
</dbReference>
<dbReference type="FunFam" id="3.40.640.10:FF:000004">
    <property type="entry name" value="Acetylornithine aminotransferase"/>
    <property type="match status" value="1"/>
</dbReference>
<dbReference type="CDD" id="cd00610">
    <property type="entry name" value="OAT_like"/>
    <property type="match status" value="1"/>
</dbReference>
<dbReference type="Pfam" id="PF00202">
    <property type="entry name" value="Aminotran_3"/>
    <property type="match status" value="1"/>
</dbReference>
<dbReference type="OrthoDB" id="9801052at2"/>
<comment type="cofactor">
    <cofactor evidence="1">
        <name>pyridoxal 5'-phosphate</name>
        <dbReference type="ChEBI" id="CHEBI:597326"/>
    </cofactor>
</comment>
<keyword evidence="4 5" id="KW-0663">Pyridoxal phosphate</keyword>
<dbReference type="PANTHER" id="PTHR11986">
    <property type="entry name" value="AMINOTRANSFERASE CLASS III"/>
    <property type="match status" value="1"/>
</dbReference>
<protein>
    <submittedName>
        <fullName evidence="6">Acetylornithine aminotransferase</fullName>
    </submittedName>
</protein>
<dbReference type="AlphaFoldDB" id="A0A1M6PGI2"/>
<comment type="similarity">
    <text evidence="5">Belongs to the class-III pyridoxal-phosphate-dependent aminotransferase family.</text>
</comment>
<keyword evidence="7" id="KW-1185">Reference proteome</keyword>
<organism evidence="6 7">
    <name type="scientific">Rhodothermus profundi</name>
    <dbReference type="NCBI Taxonomy" id="633813"/>
    <lineage>
        <taxon>Bacteria</taxon>
        <taxon>Pseudomonadati</taxon>
        <taxon>Rhodothermota</taxon>
        <taxon>Rhodothermia</taxon>
        <taxon>Rhodothermales</taxon>
        <taxon>Rhodothermaceae</taxon>
        <taxon>Rhodothermus</taxon>
    </lineage>
</organism>
<keyword evidence="2 6" id="KW-0032">Aminotransferase</keyword>
<evidence type="ECO:0000313" key="7">
    <source>
        <dbReference type="Proteomes" id="UP000185812"/>
    </source>
</evidence>
<evidence type="ECO:0000256" key="5">
    <source>
        <dbReference type="RuleBase" id="RU003560"/>
    </source>
</evidence>